<evidence type="ECO:0000313" key="3">
    <source>
        <dbReference type="Proteomes" id="UP000002318"/>
    </source>
</evidence>
<name>E1R9Y1_SEDSS</name>
<dbReference type="AlphaFoldDB" id="E1R9Y1"/>
<protein>
    <recommendedName>
        <fullName evidence="4">Capsule assembly protein Wzi</fullName>
    </recommendedName>
</protein>
<keyword evidence="1" id="KW-0472">Membrane</keyword>
<organism evidence="2 3">
    <name type="scientific">Sediminispirochaeta smaragdinae (strain DSM 11293 / JCM 15392 / SEBR 4228)</name>
    <name type="common">Spirochaeta smaragdinae</name>
    <dbReference type="NCBI Taxonomy" id="573413"/>
    <lineage>
        <taxon>Bacteria</taxon>
        <taxon>Pseudomonadati</taxon>
        <taxon>Spirochaetota</taxon>
        <taxon>Spirochaetia</taxon>
        <taxon>Spirochaetales</taxon>
        <taxon>Spirochaetaceae</taxon>
        <taxon>Sediminispirochaeta</taxon>
    </lineage>
</organism>
<accession>E1R9Y1</accession>
<feature type="transmembrane region" description="Helical" evidence="1">
    <location>
        <begin position="21"/>
        <end position="44"/>
    </location>
</feature>
<dbReference type="RefSeq" id="WP_013256756.1">
    <property type="nucleotide sequence ID" value="NC_014364.1"/>
</dbReference>
<evidence type="ECO:0008006" key="4">
    <source>
        <dbReference type="Google" id="ProtNLM"/>
    </source>
</evidence>
<dbReference type="InterPro" id="IPR038636">
    <property type="entry name" value="Wzi_sf"/>
</dbReference>
<keyword evidence="3" id="KW-1185">Reference proteome</keyword>
<reference evidence="2 3" key="1">
    <citation type="journal article" date="2010" name="Stand. Genomic Sci.">
        <title>Complete genome sequence of Spirochaeta smaragdinae type strain (SEBR 4228).</title>
        <authorList>
            <person name="Mavromatis K."/>
            <person name="Yasawong M."/>
            <person name="Chertkov O."/>
            <person name="Lapidus A."/>
            <person name="Lucas S."/>
            <person name="Nolan M."/>
            <person name="Del Rio T.G."/>
            <person name="Tice H."/>
            <person name="Cheng J.F."/>
            <person name="Pitluck S."/>
            <person name="Liolios K."/>
            <person name="Ivanova N."/>
            <person name="Tapia R."/>
            <person name="Han C."/>
            <person name="Bruce D."/>
            <person name="Goodwin L."/>
            <person name="Pati A."/>
            <person name="Chen A."/>
            <person name="Palaniappan K."/>
            <person name="Land M."/>
            <person name="Hauser L."/>
            <person name="Chang Y.J."/>
            <person name="Jeffries C.D."/>
            <person name="Detter J.C."/>
            <person name="Rohde M."/>
            <person name="Brambilla E."/>
            <person name="Spring S."/>
            <person name="Goker M."/>
            <person name="Sikorski J."/>
            <person name="Woyke T."/>
            <person name="Bristow J."/>
            <person name="Eisen J.A."/>
            <person name="Markowitz V."/>
            <person name="Hugenholtz P."/>
            <person name="Klenk H.P."/>
            <person name="Kyrpides N.C."/>
        </authorList>
    </citation>
    <scope>NUCLEOTIDE SEQUENCE [LARGE SCALE GENOMIC DNA]</scope>
    <source>
        <strain evidence="3">DSM 11293 / JCM 15392 / SEBR 4228</strain>
    </source>
</reference>
<dbReference type="Gene3D" id="2.40.160.130">
    <property type="entry name" value="Capsule assembly protein Wzi"/>
    <property type="match status" value="1"/>
</dbReference>
<dbReference type="HOGENOM" id="CLU_451920_0_0_12"/>
<sequence>MPYTVQKQRRANIGRENNFGNAFFMKVMFLVSLVFFFSVSRLFAFRTYGTDSPQVVELQRLYTLDGRAFPISGFPLSGEDLRKLAVTISRDSDDPALREKARQILNSLELPKEGEAIYGQDFDAGFEANVHDSYAWDPYRAFYNEFVDYPAMLDYSLFAEQKSASGYSGMEISAFVQREYEDGNMPEVNLISGTSDDPVKMENYFISSGYFAWEGDHLSLRLGRSPVHYGDSRFSSFLPSDRLPFLDAFEYRYKVGPLRMVSYFGTLENRESKEEEAFFADSGLDIDGTDDHLIVDEDGNLVWDYTDSPEEEVLDAAFARTIILNSMHRFVLELPKFSFGVTAHLLIARENNALHIADIFPVFSWHNGSVGSNNMSLLFDALWNVTPGLDLYAQAGWDDINATDLIGIPDKGSIPTIGAYLLGADWEGNLNLSKKTLPIGLITEVGTTHYLWGNFYAWSEKRKDGIYFARAIYRYRTQSGVHAIPLTSPYGPGATWIEGTLKVGEKQGLSSELFFSYLDHNELASLISTNYYSSDEIEDADHVQSIASALTFRYGFPVGKRWESSLYTSLCYYNYDGFSWPELVFGCRIRGSLISSFKDAFEGE</sequence>
<gene>
    <name evidence="2" type="ordered locus">Spirs_4226</name>
</gene>
<dbReference type="EMBL" id="CP002116">
    <property type="protein sequence ID" value="ADK83300.1"/>
    <property type="molecule type" value="Genomic_DNA"/>
</dbReference>
<dbReference type="STRING" id="573413.Spirs_4226"/>
<evidence type="ECO:0000313" key="2">
    <source>
        <dbReference type="EMBL" id="ADK83300.1"/>
    </source>
</evidence>
<dbReference type="Proteomes" id="UP000002318">
    <property type="component" value="Chromosome"/>
</dbReference>
<dbReference type="KEGG" id="ssm:Spirs_4226"/>
<evidence type="ECO:0000256" key="1">
    <source>
        <dbReference type="SAM" id="Phobius"/>
    </source>
</evidence>
<keyword evidence="1" id="KW-0812">Transmembrane</keyword>
<keyword evidence="1" id="KW-1133">Transmembrane helix</keyword>
<proteinExistence type="predicted"/>